<keyword evidence="5" id="KW-0539">Nucleus</keyword>
<keyword evidence="3" id="KW-0863">Zinc-finger</keyword>
<evidence type="ECO:0000256" key="3">
    <source>
        <dbReference type="ARBA" id="ARBA00022771"/>
    </source>
</evidence>
<dbReference type="EMBL" id="CM017615">
    <property type="protein sequence ID" value="TYI22722.1"/>
    <property type="molecule type" value="Genomic_DNA"/>
</dbReference>
<name>A0A5D2Q3F5_GOSTO</name>
<comment type="subcellular location">
    <subcellularLocation>
        <location evidence="1">Nucleus</location>
    </subcellularLocation>
</comment>
<organism evidence="6 7">
    <name type="scientific">Gossypium tomentosum</name>
    <name type="common">Hawaiian cotton</name>
    <name type="synonym">Gossypium sandvicense</name>
    <dbReference type="NCBI Taxonomy" id="34277"/>
    <lineage>
        <taxon>Eukaryota</taxon>
        <taxon>Viridiplantae</taxon>
        <taxon>Streptophyta</taxon>
        <taxon>Embryophyta</taxon>
        <taxon>Tracheophyta</taxon>
        <taxon>Spermatophyta</taxon>
        <taxon>Magnoliopsida</taxon>
        <taxon>eudicotyledons</taxon>
        <taxon>Gunneridae</taxon>
        <taxon>Pentapetalae</taxon>
        <taxon>rosids</taxon>
        <taxon>malvids</taxon>
        <taxon>Malvales</taxon>
        <taxon>Malvaceae</taxon>
        <taxon>Malvoideae</taxon>
        <taxon>Gossypium</taxon>
    </lineage>
</organism>
<accession>A0A5D2Q3F5</accession>
<protein>
    <recommendedName>
        <fullName evidence="8">DUF659 domain-containing protein</fullName>
    </recommendedName>
</protein>
<dbReference type="GO" id="GO:0008270">
    <property type="term" value="F:zinc ion binding"/>
    <property type="evidence" value="ECO:0007669"/>
    <property type="project" value="UniProtKB-KW"/>
</dbReference>
<evidence type="ECO:0000313" key="7">
    <source>
        <dbReference type="Proteomes" id="UP000322667"/>
    </source>
</evidence>
<dbReference type="SUPFAM" id="SSF53098">
    <property type="entry name" value="Ribonuclease H-like"/>
    <property type="match status" value="1"/>
</dbReference>
<dbReference type="AlphaFoldDB" id="A0A5D2Q3F5"/>
<dbReference type="PANTHER" id="PTHR46481:SF10">
    <property type="entry name" value="ZINC FINGER BED DOMAIN-CONTAINING PROTEIN 39"/>
    <property type="match status" value="1"/>
</dbReference>
<dbReference type="Proteomes" id="UP000322667">
    <property type="component" value="Chromosome A06"/>
</dbReference>
<sequence>MSFLLHLTESPHYVRISRAIAKDDCWTSYEVEKKRLNGLLKIVDRISITADIWKSGQKIQYVVLTTHFVDSDWNLQKRLLNFVDVPPLHSGVFVYDALYKCLQDWGIEGKVSSISVDNASYNYAVVRMLKYILSFHKRLPLNEKLFHVCCCAHILNLLVHNGLSEIEDVIDNVRESVKQITTSTIRLTMFNYIVKQL</sequence>
<evidence type="ECO:0000256" key="5">
    <source>
        <dbReference type="ARBA" id="ARBA00023242"/>
    </source>
</evidence>
<proteinExistence type="predicted"/>
<evidence type="ECO:0000256" key="4">
    <source>
        <dbReference type="ARBA" id="ARBA00022833"/>
    </source>
</evidence>
<keyword evidence="4" id="KW-0862">Zinc</keyword>
<dbReference type="GO" id="GO:0005634">
    <property type="term" value="C:nucleus"/>
    <property type="evidence" value="ECO:0007669"/>
    <property type="project" value="UniProtKB-SubCell"/>
</dbReference>
<gene>
    <name evidence="6" type="ORF">ES332_A06G122500v1</name>
</gene>
<evidence type="ECO:0008006" key="8">
    <source>
        <dbReference type="Google" id="ProtNLM"/>
    </source>
</evidence>
<keyword evidence="7" id="KW-1185">Reference proteome</keyword>
<dbReference type="InterPro" id="IPR012337">
    <property type="entry name" value="RNaseH-like_sf"/>
</dbReference>
<keyword evidence="2" id="KW-0479">Metal-binding</keyword>
<evidence type="ECO:0000313" key="6">
    <source>
        <dbReference type="EMBL" id="TYI22722.1"/>
    </source>
</evidence>
<evidence type="ECO:0000256" key="2">
    <source>
        <dbReference type="ARBA" id="ARBA00022723"/>
    </source>
</evidence>
<dbReference type="PANTHER" id="PTHR46481">
    <property type="entry name" value="ZINC FINGER BED DOMAIN-CONTAINING PROTEIN 4"/>
    <property type="match status" value="1"/>
</dbReference>
<reference evidence="6 7" key="1">
    <citation type="submission" date="2019-07" db="EMBL/GenBank/DDBJ databases">
        <title>WGS assembly of Gossypium tomentosum.</title>
        <authorList>
            <person name="Chen Z.J."/>
            <person name="Sreedasyam A."/>
            <person name="Ando A."/>
            <person name="Song Q."/>
            <person name="De L."/>
            <person name="Hulse-Kemp A."/>
            <person name="Ding M."/>
            <person name="Ye W."/>
            <person name="Kirkbride R."/>
            <person name="Jenkins J."/>
            <person name="Plott C."/>
            <person name="Lovell J."/>
            <person name="Lin Y.-M."/>
            <person name="Vaughn R."/>
            <person name="Liu B."/>
            <person name="Li W."/>
            <person name="Simpson S."/>
            <person name="Scheffler B."/>
            <person name="Saski C."/>
            <person name="Grover C."/>
            <person name="Hu G."/>
            <person name="Conover J."/>
            <person name="Carlson J."/>
            <person name="Shu S."/>
            <person name="Boston L."/>
            <person name="Williams M."/>
            <person name="Peterson D."/>
            <person name="Mcgee K."/>
            <person name="Jones D."/>
            <person name="Wendel J."/>
            <person name="Stelly D."/>
            <person name="Grimwood J."/>
            <person name="Schmutz J."/>
        </authorList>
    </citation>
    <scope>NUCLEOTIDE SEQUENCE [LARGE SCALE GENOMIC DNA]</scope>
    <source>
        <strain evidence="6">7179.01</strain>
    </source>
</reference>
<evidence type="ECO:0000256" key="1">
    <source>
        <dbReference type="ARBA" id="ARBA00004123"/>
    </source>
</evidence>
<dbReference type="InterPro" id="IPR052035">
    <property type="entry name" value="ZnF_BED_domain_contain"/>
</dbReference>